<dbReference type="SUPFAM" id="SSF50978">
    <property type="entry name" value="WD40 repeat-like"/>
    <property type="match status" value="1"/>
</dbReference>
<proteinExistence type="predicted"/>
<organism evidence="1 2">
    <name type="scientific">Elasticomyces elasticus</name>
    <dbReference type="NCBI Taxonomy" id="574655"/>
    <lineage>
        <taxon>Eukaryota</taxon>
        <taxon>Fungi</taxon>
        <taxon>Dikarya</taxon>
        <taxon>Ascomycota</taxon>
        <taxon>Pezizomycotina</taxon>
        <taxon>Dothideomycetes</taxon>
        <taxon>Dothideomycetidae</taxon>
        <taxon>Mycosphaerellales</taxon>
        <taxon>Teratosphaeriaceae</taxon>
        <taxon>Elasticomyces</taxon>
    </lineage>
</organism>
<dbReference type="InterPro" id="IPR051150">
    <property type="entry name" value="SWT21/TCAB1_mRNA_Telomere"/>
</dbReference>
<accession>A0AAN7W3M4</accession>
<name>A0AAN7W3M4_9PEZI</name>
<sequence>MEDRKIRPECVASTGDTFNKTTIDLTSDETRPIPGHGQRHSRSNFFREAQFSPDGTTIVTQNDDQCLRTFVLPPDLLDEKSAPIQLQEYANFSPPSNIQSYAMHPFFNLQDPSSTLVLHSSTDQALALRNALDYSTVHAKYNLISPTTERYLTTYSLAFTQDGSHFVAGGTNQLSMFDCSRDRSDPILSHKLVPGKKAKKLYGAESLGCKGIVTALAINSDGLLAVGTTQREIGLYADQGGGDCSVAFSVDAPPSERHTITGTGIMHVSWSPDGKYLLAAERQSDGIQVYDVRNMVHRVAWLNGRKAQTTQRLGIDVVPTADGFEVWAGGIDGCVHPVSSALWHPTGAVLATCSGCRYDKPEVADKADDADEDVMTINEAQARKSDNKMAIWTVT</sequence>
<dbReference type="Gene3D" id="2.130.10.10">
    <property type="entry name" value="YVTN repeat-like/Quinoprotein amine dehydrogenase"/>
    <property type="match status" value="1"/>
</dbReference>
<gene>
    <name evidence="1" type="ORF">LTR97_010454</name>
</gene>
<dbReference type="InterPro" id="IPR036322">
    <property type="entry name" value="WD40_repeat_dom_sf"/>
</dbReference>
<dbReference type="PANTHER" id="PTHR13211:SF0">
    <property type="entry name" value="TELOMERASE CAJAL BODY PROTEIN 1"/>
    <property type="match status" value="1"/>
</dbReference>
<dbReference type="EMBL" id="JAVRQU010000018">
    <property type="protein sequence ID" value="KAK5692978.1"/>
    <property type="molecule type" value="Genomic_DNA"/>
</dbReference>
<dbReference type="AlphaFoldDB" id="A0AAN7W3M4"/>
<comment type="caution">
    <text evidence="1">The sequence shown here is derived from an EMBL/GenBank/DDBJ whole genome shotgun (WGS) entry which is preliminary data.</text>
</comment>
<dbReference type="SMART" id="SM00320">
    <property type="entry name" value="WD40"/>
    <property type="match status" value="4"/>
</dbReference>
<dbReference type="InterPro" id="IPR001680">
    <property type="entry name" value="WD40_rpt"/>
</dbReference>
<dbReference type="Pfam" id="PF00400">
    <property type="entry name" value="WD40"/>
    <property type="match status" value="1"/>
</dbReference>
<reference evidence="1" key="1">
    <citation type="submission" date="2023-08" db="EMBL/GenBank/DDBJ databases">
        <title>Black Yeasts Isolated from many extreme environments.</title>
        <authorList>
            <person name="Coleine C."/>
            <person name="Stajich J.E."/>
            <person name="Selbmann L."/>
        </authorList>
    </citation>
    <scope>NUCLEOTIDE SEQUENCE</scope>
    <source>
        <strain evidence="1">CCFEE 5810</strain>
    </source>
</reference>
<protein>
    <submittedName>
        <fullName evidence="1">Uncharacterized protein</fullName>
    </submittedName>
</protein>
<dbReference type="PANTHER" id="PTHR13211">
    <property type="entry name" value="TELOMERASE CAJAL BODY PROTEIN 1"/>
    <property type="match status" value="1"/>
</dbReference>
<dbReference type="Proteomes" id="UP001310594">
    <property type="component" value="Unassembled WGS sequence"/>
</dbReference>
<dbReference type="InterPro" id="IPR015943">
    <property type="entry name" value="WD40/YVTN_repeat-like_dom_sf"/>
</dbReference>
<evidence type="ECO:0000313" key="1">
    <source>
        <dbReference type="EMBL" id="KAK5692978.1"/>
    </source>
</evidence>
<evidence type="ECO:0000313" key="2">
    <source>
        <dbReference type="Proteomes" id="UP001310594"/>
    </source>
</evidence>